<evidence type="ECO:0000256" key="1">
    <source>
        <dbReference type="SAM" id="MobiDB-lite"/>
    </source>
</evidence>
<organism evidence="3 4">
    <name type="scientific">Thalassoglobus neptunius</name>
    <dbReference type="NCBI Taxonomy" id="1938619"/>
    <lineage>
        <taxon>Bacteria</taxon>
        <taxon>Pseudomonadati</taxon>
        <taxon>Planctomycetota</taxon>
        <taxon>Planctomycetia</taxon>
        <taxon>Planctomycetales</taxon>
        <taxon>Planctomycetaceae</taxon>
        <taxon>Thalassoglobus</taxon>
    </lineage>
</organism>
<feature type="domain" description="N-acetyltransferase" evidence="2">
    <location>
        <begin position="46"/>
        <end position="96"/>
    </location>
</feature>
<dbReference type="SUPFAM" id="SSF55729">
    <property type="entry name" value="Acyl-CoA N-acyltransferases (Nat)"/>
    <property type="match status" value="1"/>
</dbReference>
<dbReference type="CDD" id="cd04301">
    <property type="entry name" value="NAT_SF"/>
    <property type="match status" value="1"/>
</dbReference>
<dbReference type="AlphaFoldDB" id="A0A5C5UUL4"/>
<dbReference type="OrthoDB" id="9789605at2"/>
<evidence type="ECO:0000313" key="3">
    <source>
        <dbReference type="EMBL" id="TWT29808.1"/>
    </source>
</evidence>
<evidence type="ECO:0000259" key="2">
    <source>
        <dbReference type="Pfam" id="PF13508"/>
    </source>
</evidence>
<accession>A0A5C5UUL4</accession>
<dbReference type="GO" id="GO:0016747">
    <property type="term" value="F:acyltransferase activity, transferring groups other than amino-acyl groups"/>
    <property type="evidence" value="ECO:0007669"/>
    <property type="project" value="InterPro"/>
</dbReference>
<dbReference type="Proteomes" id="UP000317243">
    <property type="component" value="Unassembled WGS sequence"/>
</dbReference>
<dbReference type="RefSeq" id="WP_146512689.1">
    <property type="nucleotide sequence ID" value="NZ_SIHI01000111.1"/>
</dbReference>
<feature type="region of interest" description="Disordered" evidence="1">
    <location>
        <begin position="1"/>
        <end position="67"/>
    </location>
</feature>
<keyword evidence="4" id="KW-1185">Reference proteome</keyword>
<dbReference type="Pfam" id="PF13508">
    <property type="entry name" value="Acetyltransf_7"/>
    <property type="match status" value="1"/>
</dbReference>
<proteinExistence type="predicted"/>
<reference evidence="3 4" key="1">
    <citation type="submission" date="2019-02" db="EMBL/GenBank/DDBJ databases">
        <title>Deep-cultivation of Planctomycetes and their phenomic and genomic characterization uncovers novel biology.</title>
        <authorList>
            <person name="Wiegand S."/>
            <person name="Jogler M."/>
            <person name="Boedeker C."/>
            <person name="Pinto D."/>
            <person name="Vollmers J."/>
            <person name="Rivas-Marin E."/>
            <person name="Kohn T."/>
            <person name="Peeters S.H."/>
            <person name="Heuer A."/>
            <person name="Rast P."/>
            <person name="Oberbeckmann S."/>
            <person name="Bunk B."/>
            <person name="Jeske O."/>
            <person name="Meyerdierks A."/>
            <person name="Storesund J.E."/>
            <person name="Kallscheuer N."/>
            <person name="Luecker S."/>
            <person name="Lage O.M."/>
            <person name="Pohl T."/>
            <person name="Merkel B.J."/>
            <person name="Hornburger P."/>
            <person name="Mueller R.-W."/>
            <person name="Bruemmer F."/>
            <person name="Labrenz M."/>
            <person name="Spormann A.M."/>
            <person name="Op Den Camp H."/>
            <person name="Overmann J."/>
            <person name="Amann R."/>
            <person name="Jetten M.S.M."/>
            <person name="Mascher T."/>
            <person name="Medema M.H."/>
            <person name="Devos D.P."/>
            <person name="Kaster A.-K."/>
            <person name="Ovreas L."/>
            <person name="Rohde M."/>
            <person name="Galperin M.Y."/>
            <person name="Jogler C."/>
        </authorList>
    </citation>
    <scope>NUCLEOTIDE SEQUENCE [LARGE SCALE GENOMIC DNA]</scope>
    <source>
        <strain evidence="3 4">KOR42</strain>
    </source>
</reference>
<dbReference type="EMBL" id="SIHI01000111">
    <property type="protein sequence ID" value="TWT29808.1"/>
    <property type="molecule type" value="Genomic_DNA"/>
</dbReference>
<dbReference type="InterPro" id="IPR016181">
    <property type="entry name" value="Acyl_CoA_acyltransferase"/>
</dbReference>
<dbReference type="InterPro" id="IPR000182">
    <property type="entry name" value="GNAT_dom"/>
</dbReference>
<name>A0A5C5UUL4_9PLAN</name>
<evidence type="ECO:0000313" key="4">
    <source>
        <dbReference type="Proteomes" id="UP000317243"/>
    </source>
</evidence>
<comment type="caution">
    <text evidence="3">The sequence shown here is derived from an EMBL/GenBank/DDBJ whole genome shotgun (WGS) entry which is preliminary data.</text>
</comment>
<protein>
    <submittedName>
        <fullName evidence="3">Putative acetyltransferase</fullName>
    </submittedName>
</protein>
<dbReference type="Gene3D" id="3.40.630.30">
    <property type="match status" value="1"/>
</dbReference>
<feature type="compositionally biased region" description="Polar residues" evidence="1">
    <location>
        <begin position="1"/>
        <end position="20"/>
    </location>
</feature>
<gene>
    <name evidence="3" type="ORF">KOR42_54860</name>
</gene>
<keyword evidence="3" id="KW-0808">Transferase</keyword>
<sequence length="119" mass="13197">MSNRYSPTTGWQRTPNTAGTSPKEENKNAKPKPTPRSSPCAYGNEIGGLFVQPSHHGTGIGRALVDKPQSQNGTLEVEVFSKNSIGRRFYTRYGFVKMEEKLHEPTGQKVLRLKCTTDS</sequence>